<dbReference type="EMBL" id="VDGE01000018">
    <property type="protein sequence ID" value="TNC72125.1"/>
    <property type="molecule type" value="Genomic_DNA"/>
</dbReference>
<dbReference type="AlphaFoldDB" id="A0A5C4NE13"/>
<organism evidence="8 9">
    <name type="scientific">Janthinobacterium lividum</name>
    <dbReference type="NCBI Taxonomy" id="29581"/>
    <lineage>
        <taxon>Bacteria</taxon>
        <taxon>Pseudomonadati</taxon>
        <taxon>Pseudomonadota</taxon>
        <taxon>Betaproteobacteria</taxon>
        <taxon>Burkholderiales</taxon>
        <taxon>Oxalobacteraceae</taxon>
        <taxon>Janthinobacterium</taxon>
    </lineage>
</organism>
<gene>
    <name evidence="8" type="ORF">FHI69_27290</name>
</gene>
<evidence type="ECO:0000256" key="4">
    <source>
        <dbReference type="ARBA" id="ARBA00022729"/>
    </source>
</evidence>
<evidence type="ECO:0000256" key="2">
    <source>
        <dbReference type="ARBA" id="ARBA00008520"/>
    </source>
</evidence>
<dbReference type="SUPFAM" id="SSF53850">
    <property type="entry name" value="Periplasmic binding protein-like II"/>
    <property type="match status" value="1"/>
</dbReference>
<comment type="function">
    <text evidence="5">Part of a binding-protein-dependent transport system for a sugar.</text>
</comment>
<dbReference type="GO" id="GO:0042597">
    <property type="term" value="C:periplasmic space"/>
    <property type="evidence" value="ECO:0007669"/>
    <property type="project" value="UniProtKB-SubCell"/>
</dbReference>
<name>A0A5C4NE13_9BURK</name>
<dbReference type="RefSeq" id="WP_139092696.1">
    <property type="nucleotide sequence ID" value="NZ_VDGE01000018.1"/>
</dbReference>
<evidence type="ECO:0000313" key="9">
    <source>
        <dbReference type="Proteomes" id="UP000305681"/>
    </source>
</evidence>
<evidence type="ECO:0000256" key="6">
    <source>
        <dbReference type="ARBA" id="ARBA00049753"/>
    </source>
</evidence>
<dbReference type="Pfam" id="PF01547">
    <property type="entry name" value="SBP_bac_1"/>
    <property type="match status" value="1"/>
</dbReference>
<sequence length="420" mass="46337">MQLHAKGGVAARNTLLALLLASGTAQAGTLTIESWRVDDKTLWETVLIPAFQKKHPGIEIKFSPTAPTEYDSTLNARLSGGTAGDLLACRPFDVSLALYKRGQLEKLDGKAGMDNFPASAKVAWQTDDGKDTFCMPIASVMHGFLYNKKIFRELKLQPPATEEEFFKVLETVKKSGKYAPLALGTADQWEANQVVFTSIGANYWKGEEGRKALIAGKAKFTDPQFVAAWEYEARLGSYLSKGASAQTYGDSQNQFALGKAAIYPSGSWDIAYFKQDPELELGAFNPPVRKAGDKCYISDHTDIGMSVNKKSKNKEDAYKFLAWLGSQEFADIYTNKVTGFFSLSNHLISIKDPLAKQMNGWRASCASTIRLNAQILNRGEPSMENELWNVNAQVLNGKLAPKDAARQIQSGFAKWYKPQQ</sequence>
<reference evidence="8 9" key="1">
    <citation type="submission" date="2019-06" db="EMBL/GenBank/DDBJ databases">
        <title>Genome sequence of Janthinobacterium lividum UCD_MED1.</title>
        <authorList>
            <person name="De Leon M.E."/>
            <person name="Jospin G."/>
        </authorList>
    </citation>
    <scope>NUCLEOTIDE SEQUENCE [LARGE SCALE GENOMIC DNA]</scope>
    <source>
        <strain evidence="8 9">UCD_MED1</strain>
    </source>
</reference>
<dbReference type="PANTHER" id="PTHR43649:SF28">
    <property type="entry name" value="BINDING PROTEIN COMPONENT OF ABC SUGAR TRANSPORTER-RELATED"/>
    <property type="match status" value="1"/>
</dbReference>
<evidence type="ECO:0000313" key="8">
    <source>
        <dbReference type="EMBL" id="TNC72125.1"/>
    </source>
</evidence>
<comment type="subcellular location">
    <subcellularLocation>
        <location evidence="1">Periplasm</location>
    </subcellularLocation>
</comment>
<dbReference type="InterPro" id="IPR050490">
    <property type="entry name" value="Bact_solute-bd_prot1"/>
</dbReference>
<proteinExistence type="inferred from homology"/>
<feature type="signal peptide" evidence="7">
    <location>
        <begin position="1"/>
        <end position="27"/>
    </location>
</feature>
<feature type="chain" id="PRO_5022988915" description="Probable sugar-binding periplasmic protein" evidence="7">
    <location>
        <begin position="28"/>
        <end position="420"/>
    </location>
</feature>
<evidence type="ECO:0000256" key="5">
    <source>
        <dbReference type="ARBA" id="ARBA00049629"/>
    </source>
</evidence>
<evidence type="ECO:0000256" key="7">
    <source>
        <dbReference type="SAM" id="SignalP"/>
    </source>
</evidence>
<accession>A0A5C4NE13</accession>
<dbReference type="PANTHER" id="PTHR43649">
    <property type="entry name" value="ARABINOSE-BINDING PROTEIN-RELATED"/>
    <property type="match status" value="1"/>
</dbReference>
<dbReference type="InterPro" id="IPR006059">
    <property type="entry name" value="SBP"/>
</dbReference>
<dbReference type="Gene3D" id="3.40.190.10">
    <property type="entry name" value="Periplasmic binding protein-like II"/>
    <property type="match status" value="2"/>
</dbReference>
<dbReference type="GO" id="GO:0055085">
    <property type="term" value="P:transmembrane transport"/>
    <property type="evidence" value="ECO:0007669"/>
    <property type="project" value="InterPro"/>
</dbReference>
<protein>
    <recommendedName>
        <fullName evidence="6">Probable sugar-binding periplasmic protein</fullName>
    </recommendedName>
</protein>
<keyword evidence="3" id="KW-0813">Transport</keyword>
<keyword evidence="4 7" id="KW-0732">Signal</keyword>
<evidence type="ECO:0000256" key="1">
    <source>
        <dbReference type="ARBA" id="ARBA00004418"/>
    </source>
</evidence>
<dbReference type="Proteomes" id="UP000305681">
    <property type="component" value="Unassembled WGS sequence"/>
</dbReference>
<comment type="similarity">
    <text evidence="2">Belongs to the bacterial solute-binding protein 1 family.</text>
</comment>
<evidence type="ECO:0000256" key="3">
    <source>
        <dbReference type="ARBA" id="ARBA00022448"/>
    </source>
</evidence>
<comment type="caution">
    <text evidence="8">The sequence shown here is derived from an EMBL/GenBank/DDBJ whole genome shotgun (WGS) entry which is preliminary data.</text>
</comment>
<dbReference type="InterPro" id="IPR006061">
    <property type="entry name" value="SBP_1_CS"/>
</dbReference>
<dbReference type="PROSITE" id="PS01037">
    <property type="entry name" value="SBP_BACTERIAL_1"/>
    <property type="match status" value="1"/>
</dbReference>